<keyword evidence="2" id="KW-1185">Reference proteome</keyword>
<dbReference type="Gene3D" id="3.40.50.11780">
    <property type="match status" value="2"/>
</dbReference>
<dbReference type="InterPro" id="IPR019694">
    <property type="entry name" value="Phage_HP1_Orf23"/>
</dbReference>
<dbReference type="EMBL" id="JBDKXB010000031">
    <property type="protein sequence ID" value="MEY6433872.1"/>
    <property type="molecule type" value="Genomic_DNA"/>
</dbReference>
<dbReference type="Pfam" id="PF10758">
    <property type="entry name" value="DUF2586"/>
    <property type="match status" value="1"/>
</dbReference>
<proteinExistence type="predicted"/>
<dbReference type="PANTHER" id="PTHR35861">
    <property type="match status" value="1"/>
</dbReference>
<dbReference type="RefSeq" id="WP_369668283.1">
    <property type="nucleotide sequence ID" value="NZ_JBDKXB010000031.1"/>
</dbReference>
<name>A0ABV4BKQ0_9GAMM</name>
<comment type="caution">
    <text evidence="1">The sequence shown here is derived from an EMBL/GenBank/DDBJ whole genome shotgun (WGS) entry which is preliminary data.</text>
</comment>
<sequence length="789" mass="82362">MAVAVSYPGVYVREEASGARAIGGVATSVALFVGQAEQGPMDQPTRIFSVADFERAFGATTKGELATQVRQFYVNGGGEAWIMRIADGADQAAVTLRAIDESDALVVTARDAGLLGNRLRVEIDYATASPEETFNLTVYRRSFLAGGRLGREDEEAFTGLSMDPNAGNFVERVINGVSALVTVKADPVATVGGVSLAARVLRASDGDALADLQAMVTPNANALRLQVAGHAAVPVALTPASDAGGDVDAMALTWQGNMNQALSNAGIGASVVVAVTAVGDADQPDGGVAGGRLLRITSAAGPVRIAPAAANDVTAALQLGVAAGGLEGSTFGDARPAPNGIVSRVGTSVDRFSALRMLAGVDRGAVDQITLVDDSPDTHAPIALDIGAAGTRIFQQGTSRSLANVRGVLEVLGVNLSQNTSRRWAAARQGWRLGLRPLYGGDDTGLAAMLTVNGVITGTSDLVTNVLAYTVGLPGGTAGAGSFQFDAEAGDDGDIPQPDDYARAYAIADREVPLFNLLVLPRSRDQDEDQRQGLWGPASAFCAHKRAFLLVDPRADWRDLASADDGVDLLRIGVETRNSAAYWPRLRIHDGTREGRVIDPAGSIAGLMARTDATRGVWKAPAGLEATIRGVTGLERRLTDDDNGVINPKALNALRVFSAGVVSWGARTLVGFDGSGNIDDKYVPVRRTMLFIEESLYRGLQFAVFEPNDEPLWAQIRLAAGSFMNGLFRQGAFAGSKASDAYFVACDASTTTASDINLGIVNVVVGFAPLKPAEFVILTVKQLAGQAEV</sequence>
<dbReference type="Proteomes" id="UP001564408">
    <property type="component" value="Unassembled WGS sequence"/>
</dbReference>
<evidence type="ECO:0000313" key="2">
    <source>
        <dbReference type="Proteomes" id="UP001564408"/>
    </source>
</evidence>
<reference evidence="1 2" key="1">
    <citation type="submission" date="2024-05" db="EMBL/GenBank/DDBJ databases">
        <title>Genome Sequence and Characterization of the New Strain Purple Sulfur Bacterium of Genus Thioalkalicoccus.</title>
        <authorList>
            <person name="Bryantseva I.A."/>
            <person name="Kyndt J.A."/>
            <person name="Imhoff J.F."/>
        </authorList>
    </citation>
    <scope>NUCLEOTIDE SEQUENCE [LARGE SCALE GENOMIC DNA]</scope>
    <source>
        <strain evidence="1 2">Um2</strain>
    </source>
</reference>
<protein>
    <submittedName>
        <fullName evidence="1">DUF2586 family protein</fullName>
    </submittedName>
</protein>
<evidence type="ECO:0000313" key="1">
    <source>
        <dbReference type="EMBL" id="MEY6433872.1"/>
    </source>
</evidence>
<gene>
    <name evidence="1" type="ORF">ABC977_15820</name>
</gene>
<dbReference type="PANTHER" id="PTHR35861:SF1">
    <property type="entry name" value="PHAGE TAIL SHEATH PROTEIN"/>
    <property type="match status" value="1"/>
</dbReference>
<dbReference type="InterPro" id="IPR052042">
    <property type="entry name" value="Tail_sheath_structural"/>
</dbReference>
<accession>A0ABV4BKQ0</accession>
<organism evidence="1 2">
    <name type="scientific">Thioalkalicoccus limnaeus</name>
    <dbReference type="NCBI Taxonomy" id="120681"/>
    <lineage>
        <taxon>Bacteria</taxon>
        <taxon>Pseudomonadati</taxon>
        <taxon>Pseudomonadota</taxon>
        <taxon>Gammaproteobacteria</taxon>
        <taxon>Chromatiales</taxon>
        <taxon>Chromatiaceae</taxon>
        <taxon>Thioalkalicoccus</taxon>
    </lineage>
</organism>